<evidence type="ECO:0000256" key="1">
    <source>
        <dbReference type="SAM" id="MobiDB-lite"/>
    </source>
</evidence>
<reference evidence="2" key="1">
    <citation type="submission" date="2019-08" db="EMBL/GenBank/DDBJ databases">
        <authorList>
            <person name="Kucharzyk K."/>
            <person name="Murdoch R.W."/>
            <person name="Higgins S."/>
            <person name="Loffler F."/>
        </authorList>
    </citation>
    <scope>NUCLEOTIDE SEQUENCE</scope>
</reference>
<dbReference type="AlphaFoldDB" id="A0A645H2U3"/>
<gene>
    <name evidence="2" type="ORF">SDC9_179797</name>
</gene>
<accession>A0A645H2U3</accession>
<evidence type="ECO:0000313" key="2">
    <source>
        <dbReference type="EMBL" id="MPN32319.1"/>
    </source>
</evidence>
<feature type="region of interest" description="Disordered" evidence="1">
    <location>
        <begin position="104"/>
        <end position="161"/>
    </location>
</feature>
<feature type="compositionally biased region" description="Basic and acidic residues" evidence="1">
    <location>
        <begin position="107"/>
        <end position="119"/>
    </location>
</feature>
<dbReference type="EMBL" id="VSSQ01084256">
    <property type="protein sequence ID" value="MPN32319.1"/>
    <property type="molecule type" value="Genomic_DNA"/>
</dbReference>
<name>A0A645H2U3_9ZZZZ</name>
<comment type="caution">
    <text evidence="2">The sequence shown here is derived from an EMBL/GenBank/DDBJ whole genome shotgun (WGS) entry which is preliminary data.</text>
</comment>
<feature type="compositionally biased region" description="Basic residues" evidence="1">
    <location>
        <begin position="150"/>
        <end position="161"/>
    </location>
</feature>
<organism evidence="2">
    <name type="scientific">bioreactor metagenome</name>
    <dbReference type="NCBI Taxonomy" id="1076179"/>
    <lineage>
        <taxon>unclassified sequences</taxon>
        <taxon>metagenomes</taxon>
        <taxon>ecological metagenomes</taxon>
    </lineage>
</organism>
<proteinExistence type="predicted"/>
<protein>
    <submittedName>
        <fullName evidence="2">Uncharacterized protein</fullName>
    </submittedName>
</protein>
<sequence>MRHRLAAGEGQPAAGGLVENTVFQYLLHHGVDTHHFSDGLQRAGVTNRRALPAANAAAPIEAVAGCTHAVTVVRAGRDARAAADAAVGGEKKLPFRRPGLRVVTPDAAERAPLEEHDSPDAGAVVSTEPFDVEDGSGDRGVHRQPSFGGRWRRKPRLCSSR</sequence>